<evidence type="ECO:0000256" key="4">
    <source>
        <dbReference type="ARBA" id="ARBA00022692"/>
    </source>
</evidence>
<comment type="similarity">
    <text evidence="2">Belongs to the cation diffusion facilitator (CDF) transporter (TC 2.A.4) family. SLC30A subfamily.</text>
</comment>
<dbReference type="Proteomes" id="UP000216451">
    <property type="component" value="Unassembled WGS sequence"/>
</dbReference>
<dbReference type="InterPro" id="IPR058533">
    <property type="entry name" value="Cation_efflux_TM"/>
</dbReference>
<dbReference type="EMBL" id="MWXA01000005">
    <property type="protein sequence ID" value="OZG67060.1"/>
    <property type="molecule type" value="Genomic_DNA"/>
</dbReference>
<dbReference type="InterPro" id="IPR027469">
    <property type="entry name" value="Cation_efflux_TMD_sf"/>
</dbReference>
<dbReference type="Gene3D" id="3.30.70.1350">
    <property type="entry name" value="Cation efflux protein, cytoplasmic domain"/>
    <property type="match status" value="1"/>
</dbReference>
<evidence type="ECO:0000256" key="2">
    <source>
        <dbReference type="ARBA" id="ARBA00008873"/>
    </source>
</evidence>
<dbReference type="Pfam" id="PF16916">
    <property type="entry name" value="ZT_dimer"/>
    <property type="match status" value="1"/>
</dbReference>
<feature type="transmembrane region" description="Helical" evidence="8">
    <location>
        <begin position="97"/>
        <end position="121"/>
    </location>
</feature>
<dbReference type="InterPro" id="IPR036837">
    <property type="entry name" value="Cation_efflux_CTD_sf"/>
</dbReference>
<evidence type="ECO:0000256" key="8">
    <source>
        <dbReference type="SAM" id="Phobius"/>
    </source>
</evidence>
<evidence type="ECO:0000259" key="9">
    <source>
        <dbReference type="Pfam" id="PF01545"/>
    </source>
</evidence>
<keyword evidence="3" id="KW-0813">Transport</keyword>
<gene>
    <name evidence="11" type="ORF">BAQU_1132</name>
</gene>
<dbReference type="SUPFAM" id="SSF161111">
    <property type="entry name" value="Cation efflux protein transmembrane domain-like"/>
    <property type="match status" value="1"/>
</dbReference>
<reference evidence="11 12" key="1">
    <citation type="journal article" date="2017" name="BMC Genomics">
        <title>Comparative genomic and phylogenomic analyses of the Bifidobacteriaceae family.</title>
        <authorList>
            <person name="Lugli G.A."/>
            <person name="Milani C."/>
            <person name="Turroni F."/>
            <person name="Duranti S."/>
            <person name="Mancabelli L."/>
            <person name="Mangifesta M."/>
            <person name="Ferrario C."/>
            <person name="Modesto M."/>
            <person name="Mattarelli P."/>
            <person name="Jiri K."/>
            <person name="van Sinderen D."/>
            <person name="Ventura M."/>
        </authorList>
    </citation>
    <scope>NUCLEOTIDE SEQUENCE [LARGE SCALE GENOMIC DNA]</scope>
    <source>
        <strain evidence="11 12">LMG 28769</strain>
    </source>
</reference>
<protein>
    <submittedName>
        <fullName evidence="11">Cation transporter</fullName>
    </submittedName>
</protein>
<evidence type="ECO:0000259" key="10">
    <source>
        <dbReference type="Pfam" id="PF16916"/>
    </source>
</evidence>
<dbReference type="InterPro" id="IPR027470">
    <property type="entry name" value="Cation_efflux_CTD"/>
</dbReference>
<dbReference type="PANTHER" id="PTHR11562">
    <property type="entry name" value="CATION EFFLUX PROTEIN/ ZINC TRANSPORTER"/>
    <property type="match status" value="1"/>
</dbReference>
<comment type="caution">
    <text evidence="11">The sequence shown here is derived from an EMBL/GenBank/DDBJ whole genome shotgun (WGS) entry which is preliminary data.</text>
</comment>
<evidence type="ECO:0000256" key="6">
    <source>
        <dbReference type="ARBA" id="ARBA00023065"/>
    </source>
</evidence>
<dbReference type="Pfam" id="PF01545">
    <property type="entry name" value="Cation_efflux"/>
    <property type="match status" value="1"/>
</dbReference>
<feature type="transmembrane region" description="Helical" evidence="8">
    <location>
        <begin position="68"/>
        <end position="85"/>
    </location>
</feature>
<comment type="subcellular location">
    <subcellularLocation>
        <location evidence="1">Membrane</location>
        <topology evidence="1">Multi-pass membrane protein</topology>
    </subcellularLocation>
</comment>
<feature type="transmembrane region" description="Helical" evidence="8">
    <location>
        <begin position="180"/>
        <end position="198"/>
    </location>
</feature>
<dbReference type="InterPro" id="IPR050681">
    <property type="entry name" value="CDF/SLC30A"/>
</dbReference>
<evidence type="ECO:0000256" key="1">
    <source>
        <dbReference type="ARBA" id="ARBA00004141"/>
    </source>
</evidence>
<feature type="domain" description="Cation efflux protein transmembrane" evidence="9">
    <location>
        <begin position="36"/>
        <end position="229"/>
    </location>
</feature>
<dbReference type="Gene3D" id="1.20.1510.10">
    <property type="entry name" value="Cation efflux protein transmembrane domain"/>
    <property type="match status" value="1"/>
</dbReference>
<keyword evidence="12" id="KW-1185">Reference proteome</keyword>
<keyword evidence="5 8" id="KW-1133">Transmembrane helix</keyword>
<dbReference type="SUPFAM" id="SSF160240">
    <property type="entry name" value="Cation efflux protein cytoplasmic domain-like"/>
    <property type="match status" value="1"/>
</dbReference>
<evidence type="ECO:0000313" key="12">
    <source>
        <dbReference type="Proteomes" id="UP000216451"/>
    </source>
</evidence>
<accession>A0A261G6L1</accession>
<name>A0A261G6L1_9BIFI</name>
<sequence length="327" mass="35402">MHIACIVEGTKDWSGMDSASEQTIEQQSRAHQRTLTLTLGLTFTVFIAELVGVVLTGSLALLVDVGHMLTDVSVLIASTITAALMRRRPTESRTWGWARLEVITAAAGSTILLLVGIYALIEAVLRLTGVEEAQVRDTQLMLLFGLIGLLANVGSLVILRSSHNDNLNMRTAFLEVMNDALGSVGVIAAALVVLYTGWADADALAGGVIALLMIPRALRLISKSLKVLLEETPHGLDLKAVRNHLDRVPGVVAVHDLHASTVATGMTQLSAHIVVNSNLSDTQRAEILRSMQVCLRTHFPVSIDHTTFQIEPEGYEQRYESTLHIHA</sequence>
<keyword evidence="7 8" id="KW-0472">Membrane</keyword>
<proteinExistence type="inferred from homology"/>
<dbReference type="NCBIfam" id="TIGR01297">
    <property type="entry name" value="CDF"/>
    <property type="match status" value="1"/>
</dbReference>
<dbReference type="GO" id="GO:0005886">
    <property type="term" value="C:plasma membrane"/>
    <property type="evidence" value="ECO:0007669"/>
    <property type="project" value="TreeGrafter"/>
</dbReference>
<evidence type="ECO:0000256" key="3">
    <source>
        <dbReference type="ARBA" id="ARBA00022448"/>
    </source>
</evidence>
<keyword evidence="6" id="KW-0406">Ion transport</keyword>
<evidence type="ECO:0000313" key="11">
    <source>
        <dbReference type="EMBL" id="OZG67060.1"/>
    </source>
</evidence>
<evidence type="ECO:0000256" key="5">
    <source>
        <dbReference type="ARBA" id="ARBA00022989"/>
    </source>
</evidence>
<feature type="transmembrane region" description="Helical" evidence="8">
    <location>
        <begin position="37"/>
        <end position="62"/>
    </location>
</feature>
<dbReference type="PANTHER" id="PTHR11562:SF17">
    <property type="entry name" value="RE54080P-RELATED"/>
    <property type="match status" value="1"/>
</dbReference>
<evidence type="ECO:0000256" key="7">
    <source>
        <dbReference type="ARBA" id="ARBA00023136"/>
    </source>
</evidence>
<feature type="transmembrane region" description="Helical" evidence="8">
    <location>
        <begin position="204"/>
        <end position="221"/>
    </location>
</feature>
<dbReference type="OrthoDB" id="9809646at2"/>
<feature type="transmembrane region" description="Helical" evidence="8">
    <location>
        <begin position="141"/>
        <end position="159"/>
    </location>
</feature>
<dbReference type="InterPro" id="IPR002524">
    <property type="entry name" value="Cation_efflux"/>
</dbReference>
<feature type="domain" description="Cation efflux protein cytoplasmic" evidence="10">
    <location>
        <begin position="234"/>
        <end position="313"/>
    </location>
</feature>
<organism evidence="11 12">
    <name type="scientific">Bifidobacterium aquikefiri</name>
    <dbReference type="NCBI Taxonomy" id="1653207"/>
    <lineage>
        <taxon>Bacteria</taxon>
        <taxon>Bacillati</taxon>
        <taxon>Actinomycetota</taxon>
        <taxon>Actinomycetes</taxon>
        <taxon>Bifidobacteriales</taxon>
        <taxon>Bifidobacteriaceae</taxon>
        <taxon>Bifidobacterium</taxon>
    </lineage>
</organism>
<dbReference type="AlphaFoldDB" id="A0A261G6L1"/>
<dbReference type="GO" id="GO:0005385">
    <property type="term" value="F:zinc ion transmembrane transporter activity"/>
    <property type="evidence" value="ECO:0007669"/>
    <property type="project" value="TreeGrafter"/>
</dbReference>
<keyword evidence="4 8" id="KW-0812">Transmembrane</keyword>